<evidence type="ECO:0000313" key="3">
    <source>
        <dbReference type="EnsemblProtists" id="EKX51067"/>
    </source>
</evidence>
<proteinExistence type="predicted"/>
<evidence type="ECO:0000313" key="2">
    <source>
        <dbReference type="EMBL" id="EKX51067.1"/>
    </source>
</evidence>
<dbReference type="Proteomes" id="UP000011087">
    <property type="component" value="Unassembled WGS sequence"/>
</dbReference>
<dbReference type="KEGG" id="gtt:GUITHDRAFT_161601"/>
<dbReference type="AlphaFoldDB" id="L1JRI4"/>
<dbReference type="RefSeq" id="XP_005838047.1">
    <property type="nucleotide sequence ID" value="XM_005837990.1"/>
</dbReference>
<keyword evidence="1" id="KW-0732">Signal</keyword>
<evidence type="ECO:0000256" key="1">
    <source>
        <dbReference type="SAM" id="SignalP"/>
    </source>
</evidence>
<keyword evidence="4" id="KW-1185">Reference proteome</keyword>
<sequence length="398" mass="44331">MKMKESKSAMATMTMMMAVAMTSLFTRCSCFTSPGMRLFHHVGRSPAGRATCWRPSRSTFRSLEATRNSYVQDEDFPDVMDDVMTRIREREASSSASVSFKKDFRRVVENLRGKTRALVSNISLAKIVSDQINPERVSINLKFLTTSIESFVVFIKHSITIFLSTMLATFTTHYENARLLGKKAYDSLHERSNRWLSNFKGQNSTIAVMEPMTVDKKDPAQEMIELGFDFAKIVANRTYQASRSVATTVMEEGKSIVEQGRKIMPGILAVGAVAAAADLTDVALASAAGLMLTTAVADLAVADKKKKMEGTTKSNENKAPTVIKLSYDAEDQDDLRSLYTKIVNDYKQEFPLDLALAQIDSVKKIDSSRVQQLSKKFADENGRFTFTNFILAVKAYIA</sequence>
<evidence type="ECO:0000313" key="4">
    <source>
        <dbReference type="Proteomes" id="UP000011087"/>
    </source>
</evidence>
<feature type="chain" id="PRO_5008771674" evidence="1">
    <location>
        <begin position="31"/>
        <end position="398"/>
    </location>
</feature>
<dbReference type="EnsemblProtists" id="EKX51067">
    <property type="protein sequence ID" value="EKX51067"/>
    <property type="gene ID" value="GUITHDRAFT_161601"/>
</dbReference>
<feature type="signal peptide" evidence="1">
    <location>
        <begin position="1"/>
        <end position="30"/>
    </location>
</feature>
<reference evidence="3" key="3">
    <citation type="submission" date="2016-03" db="UniProtKB">
        <authorList>
            <consortium name="EnsemblProtists"/>
        </authorList>
    </citation>
    <scope>IDENTIFICATION</scope>
</reference>
<dbReference type="EMBL" id="JH992976">
    <property type="protein sequence ID" value="EKX51067.1"/>
    <property type="molecule type" value="Genomic_DNA"/>
</dbReference>
<gene>
    <name evidence="2" type="ORF">GUITHDRAFT_161601</name>
</gene>
<dbReference type="HOGENOM" id="CLU_693457_0_0_1"/>
<dbReference type="PaxDb" id="55529-EKX51067"/>
<accession>L1JRI4</accession>
<name>L1JRI4_GUITC</name>
<reference evidence="2 4" key="1">
    <citation type="journal article" date="2012" name="Nature">
        <title>Algal genomes reveal evolutionary mosaicism and the fate of nucleomorphs.</title>
        <authorList>
            <consortium name="DOE Joint Genome Institute"/>
            <person name="Curtis B.A."/>
            <person name="Tanifuji G."/>
            <person name="Burki F."/>
            <person name="Gruber A."/>
            <person name="Irimia M."/>
            <person name="Maruyama S."/>
            <person name="Arias M.C."/>
            <person name="Ball S.G."/>
            <person name="Gile G.H."/>
            <person name="Hirakawa Y."/>
            <person name="Hopkins J.F."/>
            <person name="Kuo A."/>
            <person name="Rensing S.A."/>
            <person name="Schmutz J."/>
            <person name="Symeonidi A."/>
            <person name="Elias M."/>
            <person name="Eveleigh R.J."/>
            <person name="Herman E.K."/>
            <person name="Klute M.J."/>
            <person name="Nakayama T."/>
            <person name="Obornik M."/>
            <person name="Reyes-Prieto A."/>
            <person name="Armbrust E.V."/>
            <person name="Aves S.J."/>
            <person name="Beiko R.G."/>
            <person name="Coutinho P."/>
            <person name="Dacks J.B."/>
            <person name="Durnford D.G."/>
            <person name="Fast N.M."/>
            <person name="Green B.R."/>
            <person name="Grisdale C.J."/>
            <person name="Hempel F."/>
            <person name="Henrissat B."/>
            <person name="Hoppner M.P."/>
            <person name="Ishida K."/>
            <person name="Kim E."/>
            <person name="Koreny L."/>
            <person name="Kroth P.G."/>
            <person name="Liu Y."/>
            <person name="Malik S.B."/>
            <person name="Maier U.G."/>
            <person name="McRose D."/>
            <person name="Mock T."/>
            <person name="Neilson J.A."/>
            <person name="Onodera N.T."/>
            <person name="Poole A.M."/>
            <person name="Pritham E.J."/>
            <person name="Richards T.A."/>
            <person name="Rocap G."/>
            <person name="Roy S.W."/>
            <person name="Sarai C."/>
            <person name="Schaack S."/>
            <person name="Shirato S."/>
            <person name="Slamovits C.H."/>
            <person name="Spencer D.F."/>
            <person name="Suzuki S."/>
            <person name="Worden A.Z."/>
            <person name="Zauner S."/>
            <person name="Barry K."/>
            <person name="Bell C."/>
            <person name="Bharti A.K."/>
            <person name="Crow J.A."/>
            <person name="Grimwood J."/>
            <person name="Kramer R."/>
            <person name="Lindquist E."/>
            <person name="Lucas S."/>
            <person name="Salamov A."/>
            <person name="McFadden G.I."/>
            <person name="Lane C.E."/>
            <person name="Keeling P.J."/>
            <person name="Gray M.W."/>
            <person name="Grigoriev I.V."/>
            <person name="Archibald J.M."/>
        </authorList>
    </citation>
    <scope>NUCLEOTIDE SEQUENCE</scope>
    <source>
        <strain evidence="2 4">CCMP2712</strain>
    </source>
</reference>
<organism evidence="2">
    <name type="scientific">Guillardia theta (strain CCMP2712)</name>
    <name type="common">Cryptophyte</name>
    <dbReference type="NCBI Taxonomy" id="905079"/>
    <lineage>
        <taxon>Eukaryota</taxon>
        <taxon>Cryptophyceae</taxon>
        <taxon>Pyrenomonadales</taxon>
        <taxon>Geminigeraceae</taxon>
        <taxon>Guillardia</taxon>
    </lineage>
</organism>
<dbReference type="GeneID" id="17307987"/>
<protein>
    <submittedName>
        <fullName evidence="2 3">Uncharacterized protein</fullName>
    </submittedName>
</protein>
<reference evidence="4" key="2">
    <citation type="submission" date="2012-11" db="EMBL/GenBank/DDBJ databases">
        <authorList>
            <person name="Kuo A."/>
            <person name="Curtis B.A."/>
            <person name="Tanifuji G."/>
            <person name="Burki F."/>
            <person name="Gruber A."/>
            <person name="Irimia M."/>
            <person name="Maruyama S."/>
            <person name="Arias M.C."/>
            <person name="Ball S.G."/>
            <person name="Gile G.H."/>
            <person name="Hirakawa Y."/>
            <person name="Hopkins J.F."/>
            <person name="Rensing S.A."/>
            <person name="Schmutz J."/>
            <person name="Symeonidi A."/>
            <person name="Elias M."/>
            <person name="Eveleigh R.J."/>
            <person name="Herman E.K."/>
            <person name="Klute M.J."/>
            <person name="Nakayama T."/>
            <person name="Obornik M."/>
            <person name="Reyes-Prieto A."/>
            <person name="Armbrust E.V."/>
            <person name="Aves S.J."/>
            <person name="Beiko R.G."/>
            <person name="Coutinho P."/>
            <person name="Dacks J.B."/>
            <person name="Durnford D.G."/>
            <person name="Fast N.M."/>
            <person name="Green B.R."/>
            <person name="Grisdale C."/>
            <person name="Hempe F."/>
            <person name="Henrissat B."/>
            <person name="Hoppner M.P."/>
            <person name="Ishida K.-I."/>
            <person name="Kim E."/>
            <person name="Koreny L."/>
            <person name="Kroth P.G."/>
            <person name="Liu Y."/>
            <person name="Malik S.-B."/>
            <person name="Maier U.G."/>
            <person name="McRose D."/>
            <person name="Mock T."/>
            <person name="Neilson J.A."/>
            <person name="Onodera N.T."/>
            <person name="Poole A.M."/>
            <person name="Pritham E.J."/>
            <person name="Richards T.A."/>
            <person name="Rocap G."/>
            <person name="Roy S.W."/>
            <person name="Sarai C."/>
            <person name="Schaack S."/>
            <person name="Shirato S."/>
            <person name="Slamovits C.H."/>
            <person name="Spencer D.F."/>
            <person name="Suzuki S."/>
            <person name="Worden A.Z."/>
            <person name="Zauner S."/>
            <person name="Barry K."/>
            <person name="Bell C."/>
            <person name="Bharti A.K."/>
            <person name="Crow J.A."/>
            <person name="Grimwood J."/>
            <person name="Kramer R."/>
            <person name="Lindquist E."/>
            <person name="Lucas S."/>
            <person name="Salamov A."/>
            <person name="McFadden G.I."/>
            <person name="Lane C.E."/>
            <person name="Keeling P.J."/>
            <person name="Gray M.W."/>
            <person name="Grigoriev I.V."/>
            <person name="Archibald J.M."/>
        </authorList>
    </citation>
    <scope>NUCLEOTIDE SEQUENCE</scope>
    <source>
        <strain evidence="4">CCMP2712</strain>
    </source>
</reference>